<evidence type="ECO:0000256" key="9">
    <source>
        <dbReference type="PROSITE-ProRule" id="PRU00450"/>
    </source>
</evidence>
<accession>A0A7K4TI36</accession>
<dbReference type="EC" id="2.7.7.49" evidence="1"/>
<feature type="non-terminal residue" evidence="12">
    <location>
        <position position="1"/>
    </location>
</feature>
<keyword evidence="3" id="KW-0548">Nucleotidyltransferase</keyword>
<dbReference type="InterPro" id="IPR003308">
    <property type="entry name" value="Integrase_Zn-bd_dom_N"/>
</dbReference>
<dbReference type="InterPro" id="IPR012337">
    <property type="entry name" value="RNaseH-like_sf"/>
</dbReference>
<dbReference type="EMBL" id="VYXH01011032">
    <property type="protein sequence ID" value="NWQ96902.1"/>
    <property type="molecule type" value="Genomic_DNA"/>
</dbReference>
<organism evidence="12 13">
    <name type="scientific">Burhinus bistriatus</name>
    <dbReference type="NCBI Taxonomy" id="240201"/>
    <lineage>
        <taxon>Eukaryota</taxon>
        <taxon>Metazoa</taxon>
        <taxon>Chordata</taxon>
        <taxon>Craniata</taxon>
        <taxon>Vertebrata</taxon>
        <taxon>Euteleostomi</taxon>
        <taxon>Archelosauria</taxon>
        <taxon>Archosauria</taxon>
        <taxon>Dinosauria</taxon>
        <taxon>Saurischia</taxon>
        <taxon>Theropoda</taxon>
        <taxon>Coelurosauria</taxon>
        <taxon>Aves</taxon>
        <taxon>Neognathae</taxon>
        <taxon>Neoaves</taxon>
        <taxon>Charadriiformes</taxon>
        <taxon>Burhinidae</taxon>
        <taxon>Burhinus</taxon>
    </lineage>
</organism>
<keyword evidence="2" id="KW-0808">Transferase</keyword>
<dbReference type="GO" id="GO:0004519">
    <property type="term" value="F:endonuclease activity"/>
    <property type="evidence" value="ECO:0007669"/>
    <property type="project" value="UniProtKB-KW"/>
</dbReference>
<evidence type="ECO:0000256" key="6">
    <source>
        <dbReference type="ARBA" id="ARBA00022759"/>
    </source>
</evidence>
<name>A0A7K4TI36_9CHAR</name>
<dbReference type="Proteomes" id="UP000574691">
    <property type="component" value="Unassembled WGS sequence"/>
</dbReference>
<dbReference type="PROSITE" id="PS50994">
    <property type="entry name" value="INTEGRASE"/>
    <property type="match status" value="1"/>
</dbReference>
<keyword evidence="6" id="KW-0255">Endonuclease</keyword>
<dbReference type="InterPro" id="IPR001584">
    <property type="entry name" value="Integrase_cat-core"/>
</dbReference>
<keyword evidence="9" id="KW-0862">Zinc</keyword>
<keyword evidence="4" id="KW-0540">Nuclease</keyword>
<dbReference type="GO" id="GO:0016787">
    <property type="term" value="F:hydrolase activity"/>
    <property type="evidence" value="ECO:0007669"/>
    <property type="project" value="UniProtKB-KW"/>
</dbReference>
<evidence type="ECO:0000256" key="1">
    <source>
        <dbReference type="ARBA" id="ARBA00012493"/>
    </source>
</evidence>
<keyword evidence="13" id="KW-1185">Reference proteome</keyword>
<dbReference type="GO" id="GO:0035613">
    <property type="term" value="F:RNA stem-loop binding"/>
    <property type="evidence" value="ECO:0007669"/>
    <property type="project" value="TreeGrafter"/>
</dbReference>
<feature type="domain" description="Integrase-type" evidence="10">
    <location>
        <begin position="20"/>
        <end position="61"/>
    </location>
</feature>
<reference evidence="12 13" key="1">
    <citation type="submission" date="2019-09" db="EMBL/GenBank/DDBJ databases">
        <title>Bird 10,000 Genomes (B10K) Project - Family phase.</title>
        <authorList>
            <person name="Zhang G."/>
        </authorList>
    </citation>
    <scope>NUCLEOTIDE SEQUENCE [LARGE SCALE GENOMIC DNA]</scope>
    <source>
        <strain evidence="12">B10K-DU-001-64</strain>
        <tissue evidence="12">Muscle</tissue>
    </source>
</reference>
<dbReference type="PANTHER" id="PTHR41694:SF3">
    <property type="entry name" value="RNA-DIRECTED DNA POLYMERASE-RELATED"/>
    <property type="match status" value="1"/>
</dbReference>
<keyword evidence="5" id="KW-0479">Metal-binding</keyword>
<evidence type="ECO:0000256" key="7">
    <source>
        <dbReference type="ARBA" id="ARBA00022801"/>
    </source>
</evidence>
<evidence type="ECO:0000259" key="10">
    <source>
        <dbReference type="PROSITE" id="PS50876"/>
    </source>
</evidence>
<dbReference type="Gene3D" id="3.30.420.10">
    <property type="entry name" value="Ribonuclease H-like superfamily/Ribonuclease H"/>
    <property type="match status" value="1"/>
</dbReference>
<dbReference type="Gene3D" id="1.10.10.200">
    <property type="match status" value="1"/>
</dbReference>
<dbReference type="InterPro" id="IPR017856">
    <property type="entry name" value="Integrase-like_N"/>
</dbReference>
<dbReference type="AlphaFoldDB" id="A0A7K4TI36"/>
<evidence type="ECO:0000313" key="12">
    <source>
        <dbReference type="EMBL" id="NWQ96902.1"/>
    </source>
</evidence>
<proteinExistence type="predicted"/>
<keyword evidence="7" id="KW-0378">Hydrolase</keyword>
<evidence type="ECO:0000256" key="2">
    <source>
        <dbReference type="ARBA" id="ARBA00022679"/>
    </source>
</evidence>
<sequence>LALGNARADQLVAWTGPVVKIFEQARLSHEFFHQSAKVLARQFHIPVADARGIVQSCPDCQKVGIGLGLGVNPRGLRPLQLWQMDVTHIPEFGRLKYVHVSIDTFSLTLWVSVQ</sequence>
<protein>
    <recommendedName>
        <fullName evidence="1">RNA-directed DNA polymerase</fullName>
        <ecNumber evidence="1">2.7.7.49</ecNumber>
    </recommendedName>
</protein>
<comment type="caution">
    <text evidence="12">The sequence shown here is derived from an EMBL/GenBank/DDBJ whole genome shotgun (WGS) entry which is preliminary data.</text>
</comment>
<dbReference type="PROSITE" id="PS50876">
    <property type="entry name" value="ZF_INTEGRASE"/>
    <property type="match status" value="1"/>
</dbReference>
<dbReference type="SUPFAM" id="SSF46919">
    <property type="entry name" value="N-terminal Zn binding domain of HIV integrase"/>
    <property type="match status" value="1"/>
</dbReference>
<dbReference type="SUPFAM" id="SSF53098">
    <property type="entry name" value="Ribonuclease H-like"/>
    <property type="match status" value="1"/>
</dbReference>
<dbReference type="InterPro" id="IPR036397">
    <property type="entry name" value="RNaseH_sf"/>
</dbReference>
<evidence type="ECO:0000256" key="5">
    <source>
        <dbReference type="ARBA" id="ARBA00022723"/>
    </source>
</evidence>
<feature type="non-terminal residue" evidence="12">
    <location>
        <position position="114"/>
    </location>
</feature>
<evidence type="ECO:0000313" key="13">
    <source>
        <dbReference type="Proteomes" id="UP000574691"/>
    </source>
</evidence>
<feature type="domain" description="Integrase catalytic" evidence="11">
    <location>
        <begin position="74"/>
        <end position="114"/>
    </location>
</feature>
<dbReference type="GO" id="GO:0015074">
    <property type="term" value="P:DNA integration"/>
    <property type="evidence" value="ECO:0007669"/>
    <property type="project" value="InterPro"/>
</dbReference>
<dbReference type="Pfam" id="PF02022">
    <property type="entry name" value="Integrase_Zn"/>
    <property type="match status" value="1"/>
</dbReference>
<evidence type="ECO:0000256" key="3">
    <source>
        <dbReference type="ARBA" id="ARBA00022695"/>
    </source>
</evidence>
<evidence type="ECO:0000259" key="11">
    <source>
        <dbReference type="PROSITE" id="PS50994"/>
    </source>
</evidence>
<evidence type="ECO:0000256" key="8">
    <source>
        <dbReference type="ARBA" id="ARBA00022918"/>
    </source>
</evidence>
<keyword evidence="9" id="KW-0863">Zinc-finger</keyword>
<gene>
    <name evidence="12" type="primary">Ervk6_1</name>
    <name evidence="12" type="ORF">BURBIS_R15221</name>
</gene>
<dbReference type="GO" id="GO:0008270">
    <property type="term" value="F:zinc ion binding"/>
    <property type="evidence" value="ECO:0007669"/>
    <property type="project" value="UniProtKB-KW"/>
</dbReference>
<keyword evidence="8" id="KW-0695">RNA-directed DNA polymerase</keyword>
<evidence type="ECO:0000256" key="4">
    <source>
        <dbReference type="ARBA" id="ARBA00022722"/>
    </source>
</evidence>
<dbReference type="GO" id="GO:0003964">
    <property type="term" value="F:RNA-directed DNA polymerase activity"/>
    <property type="evidence" value="ECO:0007669"/>
    <property type="project" value="UniProtKB-KW"/>
</dbReference>
<dbReference type="PANTHER" id="PTHR41694">
    <property type="entry name" value="ENDOGENOUS RETROVIRUS GROUP K MEMBER POL PROTEIN"/>
    <property type="match status" value="1"/>
</dbReference>